<organism evidence="1 2">
    <name type="scientific">Krasilnikovia cinnamomea</name>
    <dbReference type="NCBI Taxonomy" id="349313"/>
    <lineage>
        <taxon>Bacteria</taxon>
        <taxon>Bacillati</taxon>
        <taxon>Actinomycetota</taxon>
        <taxon>Actinomycetes</taxon>
        <taxon>Micromonosporales</taxon>
        <taxon>Micromonosporaceae</taxon>
        <taxon>Krasilnikovia</taxon>
    </lineage>
</organism>
<accession>A0A4Q7ZLQ1</accession>
<evidence type="ECO:0000313" key="1">
    <source>
        <dbReference type="EMBL" id="RZU51159.1"/>
    </source>
</evidence>
<dbReference type="OrthoDB" id="5526358at2"/>
<dbReference type="Proteomes" id="UP000292564">
    <property type="component" value="Unassembled WGS sequence"/>
</dbReference>
<keyword evidence="2" id="KW-1185">Reference proteome</keyword>
<sequence length="109" mass="12170">MTYPLVRRPGPSTVRLDLATFSRLAGIHPEMVHRLVALGLLEPVRDSAGELWFGRDQLLAVARIRRLRMSLGLNYSSLGLVVDLLDRVAGLERQLRVASSRRIGGTPWI</sequence>
<gene>
    <name evidence="1" type="ORF">EV385_2960</name>
</gene>
<dbReference type="Gene3D" id="1.10.1660.10">
    <property type="match status" value="1"/>
</dbReference>
<dbReference type="EMBL" id="SHKY01000001">
    <property type="protein sequence ID" value="RZU51159.1"/>
    <property type="molecule type" value="Genomic_DNA"/>
</dbReference>
<dbReference type="AlphaFoldDB" id="A0A4Q7ZLQ1"/>
<dbReference type="InterPro" id="IPR009061">
    <property type="entry name" value="DNA-bd_dom_put_sf"/>
</dbReference>
<comment type="caution">
    <text evidence="1">The sequence shown here is derived from an EMBL/GenBank/DDBJ whole genome shotgun (WGS) entry which is preliminary data.</text>
</comment>
<protein>
    <submittedName>
        <fullName evidence="1">MerR-like DNA binding protein</fullName>
    </submittedName>
</protein>
<evidence type="ECO:0000313" key="2">
    <source>
        <dbReference type="Proteomes" id="UP000292564"/>
    </source>
</evidence>
<proteinExistence type="predicted"/>
<dbReference type="SUPFAM" id="SSF46955">
    <property type="entry name" value="Putative DNA-binding domain"/>
    <property type="match status" value="1"/>
</dbReference>
<reference evidence="1 2" key="1">
    <citation type="submission" date="2019-02" db="EMBL/GenBank/DDBJ databases">
        <title>Sequencing the genomes of 1000 actinobacteria strains.</title>
        <authorList>
            <person name="Klenk H.-P."/>
        </authorList>
    </citation>
    <scope>NUCLEOTIDE SEQUENCE [LARGE SCALE GENOMIC DNA]</scope>
    <source>
        <strain evidence="1 2">DSM 45162</strain>
    </source>
</reference>
<dbReference type="Pfam" id="PF13591">
    <property type="entry name" value="MerR_2"/>
    <property type="match status" value="1"/>
</dbReference>
<name>A0A4Q7ZLQ1_9ACTN</name>
<dbReference type="RefSeq" id="WP_130509980.1">
    <property type="nucleotide sequence ID" value="NZ_SHKY01000001.1"/>
</dbReference>